<dbReference type="Proteomes" id="UP000236199">
    <property type="component" value="Unassembled WGS sequence"/>
</dbReference>
<keyword evidence="3" id="KW-0067">ATP-binding</keyword>
<gene>
    <name evidence="5" type="ORF">X928_05235</name>
</gene>
<evidence type="ECO:0000256" key="2">
    <source>
        <dbReference type="ARBA" id="ARBA00022741"/>
    </source>
</evidence>
<name>A0A2K1PCA7_9BACT</name>
<dbReference type="InterPro" id="IPR017871">
    <property type="entry name" value="ABC_transporter-like_CS"/>
</dbReference>
<keyword evidence="2" id="KW-0547">Nucleotide-binding</keyword>
<dbReference type="InterPro" id="IPR050319">
    <property type="entry name" value="ABC_transp_ATP-bind"/>
</dbReference>
<dbReference type="AlphaFoldDB" id="A0A2K1PCA7"/>
<accession>A0A2K1PCA7</accession>
<dbReference type="SMART" id="SM00382">
    <property type="entry name" value="AAA"/>
    <property type="match status" value="1"/>
</dbReference>
<dbReference type="CDD" id="cd03257">
    <property type="entry name" value="ABC_NikE_OppD_transporters"/>
    <property type="match status" value="1"/>
</dbReference>
<dbReference type="PANTHER" id="PTHR43776:SF8">
    <property type="entry name" value="ABC TRANSPORTER, ATP-BINDING PROTEIN"/>
    <property type="match status" value="1"/>
</dbReference>
<dbReference type="PROSITE" id="PS00211">
    <property type="entry name" value="ABC_TRANSPORTER_1"/>
    <property type="match status" value="1"/>
</dbReference>
<dbReference type="Pfam" id="PF08352">
    <property type="entry name" value="oligo_HPY"/>
    <property type="match status" value="1"/>
</dbReference>
<dbReference type="FunFam" id="3.40.50.300:FF:000016">
    <property type="entry name" value="Oligopeptide ABC transporter ATP-binding component"/>
    <property type="match status" value="1"/>
</dbReference>
<dbReference type="InterPro" id="IPR003593">
    <property type="entry name" value="AAA+_ATPase"/>
</dbReference>
<dbReference type="InterPro" id="IPR013563">
    <property type="entry name" value="Oligopep_ABC_C"/>
</dbReference>
<dbReference type="PROSITE" id="PS50893">
    <property type="entry name" value="ABC_TRANSPORTER_2"/>
    <property type="match status" value="1"/>
</dbReference>
<keyword evidence="6" id="KW-1185">Reference proteome</keyword>
<evidence type="ECO:0000313" key="5">
    <source>
        <dbReference type="EMBL" id="PNS00317.1"/>
    </source>
</evidence>
<dbReference type="GO" id="GO:0015833">
    <property type="term" value="P:peptide transport"/>
    <property type="evidence" value="ECO:0007669"/>
    <property type="project" value="InterPro"/>
</dbReference>
<reference evidence="5 6" key="1">
    <citation type="submission" date="2013-12" db="EMBL/GenBank/DDBJ databases">
        <title>Comparative genomics of Petrotoga isolates.</title>
        <authorList>
            <person name="Nesbo C.L."/>
            <person name="Charchuk R."/>
            <person name="Chow K."/>
        </authorList>
    </citation>
    <scope>NUCLEOTIDE SEQUENCE [LARGE SCALE GENOMIC DNA]</scope>
    <source>
        <strain evidence="5 6">DSM 10691</strain>
    </source>
</reference>
<sequence>MTENTILKVEGLKKYFPLKRTVGEVLTRTPPKYVKAVDEINFEVKKGETLGLVGESGSGKTTTGRLITRLEDPTEGKILFKEKDISTLTKKELKHIRKEIQIIFQDPLAALNPHMRIGEAVMHPLQIHNIGKDRSERQKFVMEMLERVQLSPASEYYYRYPRDLSGGQRQRVVIARALILKPTFVVADEAVAMLDVSVRSQLLQLMINLKNDFDLTYLFITHDLATTKYICDRIAVMYLGKIVEVGSFEQIYTKPKHPYTQALISAVPEPDPKSKKKRIIPQGEVPNAVNIPTGCRFHPRCPYAKEICKIQEPILKNVENQQVACHLYDSEYEKSVV</sequence>
<evidence type="ECO:0000259" key="4">
    <source>
        <dbReference type="PROSITE" id="PS50893"/>
    </source>
</evidence>
<dbReference type="Gene3D" id="3.40.50.300">
    <property type="entry name" value="P-loop containing nucleotide triphosphate hydrolases"/>
    <property type="match status" value="1"/>
</dbReference>
<dbReference type="RefSeq" id="WP_103078771.1">
    <property type="nucleotide sequence ID" value="NZ_AZRM01000025.1"/>
</dbReference>
<protein>
    <submittedName>
        <fullName evidence="5">Peptide ABC transporter ATPase</fullName>
    </submittedName>
</protein>
<proteinExistence type="predicted"/>
<evidence type="ECO:0000256" key="1">
    <source>
        <dbReference type="ARBA" id="ARBA00022448"/>
    </source>
</evidence>
<feature type="domain" description="ABC transporter" evidence="4">
    <location>
        <begin position="7"/>
        <end position="264"/>
    </location>
</feature>
<dbReference type="GO" id="GO:0055085">
    <property type="term" value="P:transmembrane transport"/>
    <property type="evidence" value="ECO:0007669"/>
    <property type="project" value="UniProtKB-ARBA"/>
</dbReference>
<dbReference type="PANTHER" id="PTHR43776">
    <property type="entry name" value="TRANSPORT ATP-BINDING PROTEIN"/>
    <property type="match status" value="1"/>
</dbReference>
<dbReference type="GO" id="GO:0005524">
    <property type="term" value="F:ATP binding"/>
    <property type="evidence" value="ECO:0007669"/>
    <property type="project" value="UniProtKB-KW"/>
</dbReference>
<dbReference type="GO" id="GO:0016887">
    <property type="term" value="F:ATP hydrolysis activity"/>
    <property type="evidence" value="ECO:0007669"/>
    <property type="project" value="InterPro"/>
</dbReference>
<comment type="caution">
    <text evidence="5">The sequence shown here is derived from an EMBL/GenBank/DDBJ whole genome shotgun (WGS) entry which is preliminary data.</text>
</comment>
<dbReference type="Pfam" id="PF00005">
    <property type="entry name" value="ABC_tran"/>
    <property type="match status" value="1"/>
</dbReference>
<organism evidence="5 6">
    <name type="scientific">Petrotoga miotherma DSM 10691</name>
    <dbReference type="NCBI Taxonomy" id="1434326"/>
    <lineage>
        <taxon>Bacteria</taxon>
        <taxon>Thermotogati</taxon>
        <taxon>Thermotogota</taxon>
        <taxon>Thermotogae</taxon>
        <taxon>Petrotogales</taxon>
        <taxon>Petrotogaceae</taxon>
        <taxon>Petrotoga</taxon>
    </lineage>
</organism>
<evidence type="ECO:0000256" key="3">
    <source>
        <dbReference type="ARBA" id="ARBA00022840"/>
    </source>
</evidence>
<dbReference type="SUPFAM" id="SSF52540">
    <property type="entry name" value="P-loop containing nucleoside triphosphate hydrolases"/>
    <property type="match status" value="1"/>
</dbReference>
<keyword evidence="1" id="KW-0813">Transport</keyword>
<dbReference type="EMBL" id="AZRM01000025">
    <property type="protein sequence ID" value="PNS00317.1"/>
    <property type="molecule type" value="Genomic_DNA"/>
</dbReference>
<dbReference type="NCBIfam" id="TIGR01727">
    <property type="entry name" value="oligo_HPY"/>
    <property type="match status" value="1"/>
</dbReference>
<dbReference type="InterPro" id="IPR003439">
    <property type="entry name" value="ABC_transporter-like_ATP-bd"/>
</dbReference>
<dbReference type="InterPro" id="IPR027417">
    <property type="entry name" value="P-loop_NTPase"/>
</dbReference>
<evidence type="ECO:0000313" key="6">
    <source>
        <dbReference type="Proteomes" id="UP000236199"/>
    </source>
</evidence>
<dbReference type="OrthoDB" id="9806285at2"/>